<name>A0A4R5KJ07_9BACL</name>
<evidence type="ECO:0000313" key="2">
    <source>
        <dbReference type="Proteomes" id="UP000295636"/>
    </source>
</evidence>
<dbReference type="OrthoDB" id="2613405at2"/>
<gene>
    <name evidence="1" type="ORF">E1757_20655</name>
</gene>
<dbReference type="Proteomes" id="UP000295636">
    <property type="component" value="Unassembled WGS sequence"/>
</dbReference>
<reference evidence="1 2" key="1">
    <citation type="submission" date="2019-03" db="EMBL/GenBank/DDBJ databases">
        <title>This is whole genome sequence of Paenibacillus sp MS74 strain.</title>
        <authorList>
            <person name="Trinh H.N."/>
        </authorList>
    </citation>
    <scope>NUCLEOTIDE SEQUENCE [LARGE SCALE GENOMIC DNA]</scope>
    <source>
        <strain evidence="1 2">MS74</strain>
    </source>
</reference>
<dbReference type="RefSeq" id="WP_133231595.1">
    <property type="nucleotide sequence ID" value="NZ_SMRT01000010.1"/>
</dbReference>
<evidence type="ECO:0000313" key="1">
    <source>
        <dbReference type="EMBL" id="TDF95509.1"/>
    </source>
</evidence>
<comment type="caution">
    <text evidence="1">The sequence shown here is derived from an EMBL/GenBank/DDBJ whole genome shotgun (WGS) entry which is preliminary data.</text>
</comment>
<accession>A0A4R5KJ07</accession>
<dbReference type="EMBL" id="SMRT01000010">
    <property type="protein sequence ID" value="TDF95509.1"/>
    <property type="molecule type" value="Genomic_DNA"/>
</dbReference>
<dbReference type="AlphaFoldDB" id="A0A4R5KJ07"/>
<sequence>MMTIRHSIACDGSDVLVRETGLRSFEVSIQARINPLGKGNVLETFAGLEEAVAAAEHFCKLHAAAKEQGYHLEEGYFVKVDKPKHHVGRLLQERKSPDDLAALLLAQI</sequence>
<protein>
    <submittedName>
        <fullName evidence="1">Uncharacterized protein</fullName>
    </submittedName>
</protein>
<organism evidence="1 2">
    <name type="scientific">Paenibacillus piri</name>
    <dbReference type="NCBI Taxonomy" id="2547395"/>
    <lineage>
        <taxon>Bacteria</taxon>
        <taxon>Bacillati</taxon>
        <taxon>Bacillota</taxon>
        <taxon>Bacilli</taxon>
        <taxon>Bacillales</taxon>
        <taxon>Paenibacillaceae</taxon>
        <taxon>Paenibacillus</taxon>
    </lineage>
</organism>
<keyword evidence="2" id="KW-1185">Reference proteome</keyword>
<proteinExistence type="predicted"/>